<dbReference type="EMBL" id="AMWG01000142">
    <property type="protein sequence ID" value="ELP30786.1"/>
    <property type="molecule type" value="Genomic_DNA"/>
</dbReference>
<reference evidence="1 2" key="1">
    <citation type="journal article" date="2013" name="Mar. Genomics">
        <title>Expression of sulfatases in Rhodopirellula baltica and the diversity of sulfatases in the genus Rhodopirellula.</title>
        <authorList>
            <person name="Wegner C.E."/>
            <person name="Richter-Heitmann T."/>
            <person name="Klindworth A."/>
            <person name="Klockow C."/>
            <person name="Richter M."/>
            <person name="Achstetter T."/>
            <person name="Glockner F.O."/>
            <person name="Harder J."/>
        </authorList>
    </citation>
    <scope>NUCLEOTIDE SEQUENCE [LARGE SCALE GENOMIC DNA]</scope>
    <source>
        <strain evidence="1 2">SWK14</strain>
    </source>
</reference>
<sequence length="44" mass="4686">MAGVGGDPDTKWVAIVAQTLPVFPPVVLSKLTCQPSPSKCRVKY</sequence>
<proteinExistence type="predicted"/>
<comment type="caution">
    <text evidence="1">The sequence shown here is derived from an EMBL/GenBank/DDBJ whole genome shotgun (WGS) entry which is preliminary data.</text>
</comment>
<protein>
    <submittedName>
        <fullName evidence="1">Uncharacterized protein</fullName>
    </submittedName>
</protein>
<evidence type="ECO:0000313" key="2">
    <source>
        <dbReference type="Proteomes" id="UP000010959"/>
    </source>
</evidence>
<evidence type="ECO:0000313" key="1">
    <source>
        <dbReference type="EMBL" id="ELP30786.1"/>
    </source>
</evidence>
<dbReference type="Proteomes" id="UP000010959">
    <property type="component" value="Unassembled WGS sequence"/>
</dbReference>
<gene>
    <name evidence="1" type="ORF">RBSWK_05295</name>
</gene>
<name>L7CCE8_RHOBT</name>
<accession>L7CCE8</accession>
<organism evidence="1 2">
    <name type="scientific">Rhodopirellula baltica SWK14</name>
    <dbReference type="NCBI Taxonomy" id="993516"/>
    <lineage>
        <taxon>Bacteria</taxon>
        <taxon>Pseudomonadati</taxon>
        <taxon>Planctomycetota</taxon>
        <taxon>Planctomycetia</taxon>
        <taxon>Pirellulales</taxon>
        <taxon>Pirellulaceae</taxon>
        <taxon>Rhodopirellula</taxon>
    </lineage>
</organism>
<dbReference type="AlphaFoldDB" id="L7CCE8"/>